<dbReference type="AlphaFoldDB" id="A0A0B6D082"/>
<dbReference type="KEGG" id="ftv:CH67_1516"/>
<dbReference type="NCBIfam" id="NF041242">
    <property type="entry name" value="T6SS_PdpE_Fran"/>
    <property type="match status" value="1"/>
</dbReference>
<dbReference type="RefSeq" id="WP_003016169.1">
    <property type="nucleotide sequence ID" value="NZ_CP009693.1"/>
</dbReference>
<reference evidence="1" key="2">
    <citation type="submission" date="2020-02" db="EMBL/GenBank/DDBJ databases">
        <title>Using affinity propagation clustering for identifying bacterial clades and subclades with whole-genome sequences of Francisella tularensis.</title>
        <authorList>
            <person name="Homeier-Bachmann T."/>
            <person name="Abdel-Glil M.Y."/>
            <person name="Hackbart A."/>
            <person name="Hotzel H."/>
            <person name="Tomaso H."/>
        </authorList>
    </citation>
    <scope>NUCLEOTIDE SEQUENCE</scope>
    <source>
        <strain evidence="1">17T1429</strain>
    </source>
</reference>
<reference evidence="1" key="1">
    <citation type="submission" date="2019-08" db="EMBL/GenBank/DDBJ databases">
        <authorList>
            <person name="Busch A."/>
        </authorList>
    </citation>
    <scope>NUCLEOTIDE SEQUENCE</scope>
    <source>
        <strain evidence="1">17T1429</strain>
    </source>
</reference>
<dbReference type="EMBL" id="JAAGKH010000082">
    <property type="protein sequence ID" value="NDR89589.1"/>
    <property type="molecule type" value="Genomic_DNA"/>
</dbReference>
<comment type="caution">
    <text evidence="1">The sequence shown here is derived from an EMBL/GenBank/DDBJ whole genome shotgun (WGS) entry which is preliminary data.</text>
</comment>
<gene>
    <name evidence="1" type="ORF">FWJ04_08385</name>
</gene>
<protein>
    <submittedName>
        <fullName evidence="1">Uncharacterized protein</fullName>
    </submittedName>
</protein>
<sequence length="191" mass="22184">MSKKIFKLLSISIIFSIYQQTFSNTITASTFELKNSSKKNATIFLNLNEFCPTNIAACKDENDNNCIYITELVREPLSRIYYYLAVPITSKSVKDLTILYKHDKEESPPEAINICLSLFKNNKYETYYSQVIYNWFVSSELYLSFSEGSIFINKDINNSNNYDKGNFLRVNLERIADGWAPPHYEKKITII</sequence>
<dbReference type="OMA" id="LCPTNIT"/>
<accession>A0A0B6D082</accession>
<proteinExistence type="predicted"/>
<name>A0A0B6D082_FRATU</name>
<dbReference type="KEGG" id="ftc:DA46_621"/>
<dbReference type="HOGENOM" id="CLU_1419615_0_0_6"/>
<evidence type="ECO:0000313" key="1">
    <source>
        <dbReference type="EMBL" id="NDR89589.1"/>
    </source>
</evidence>
<dbReference type="KEGG" id="ftv:CH67_372"/>
<organism evidence="1">
    <name type="scientific">Francisella tularensis subsp. holarctica</name>
    <dbReference type="NCBI Taxonomy" id="119857"/>
    <lineage>
        <taxon>Bacteria</taxon>
        <taxon>Pseudomonadati</taxon>
        <taxon>Pseudomonadota</taxon>
        <taxon>Gammaproteobacteria</taxon>
        <taxon>Thiotrichales</taxon>
        <taxon>Francisellaceae</taxon>
        <taxon>Francisella</taxon>
    </lineage>
</organism>
<dbReference type="KEGG" id="ftc:DA46_1628"/>